<protein>
    <submittedName>
        <fullName evidence="1">Ornithine cyclodeaminase</fullName>
    </submittedName>
</protein>
<dbReference type="InterPro" id="IPR036291">
    <property type="entry name" value="NAD(P)-bd_dom_sf"/>
</dbReference>
<dbReference type="Gene3D" id="3.30.1780.10">
    <property type="entry name" value="ornithine cyclodeaminase, domain 1"/>
    <property type="match status" value="1"/>
</dbReference>
<name>A0ABP8PTI2_9ACTN</name>
<keyword evidence="2" id="KW-1185">Reference proteome</keyword>
<comment type="caution">
    <text evidence="1">The sequence shown here is derived from an EMBL/GenBank/DDBJ whole genome shotgun (WGS) entry which is preliminary data.</text>
</comment>
<dbReference type="PANTHER" id="PTHR13812">
    <property type="entry name" value="KETIMINE REDUCTASE MU-CRYSTALLIN"/>
    <property type="match status" value="1"/>
</dbReference>
<reference evidence="2" key="1">
    <citation type="journal article" date="2019" name="Int. J. Syst. Evol. Microbiol.">
        <title>The Global Catalogue of Microorganisms (GCM) 10K type strain sequencing project: providing services to taxonomists for standard genome sequencing and annotation.</title>
        <authorList>
            <consortium name="The Broad Institute Genomics Platform"/>
            <consortium name="The Broad Institute Genome Sequencing Center for Infectious Disease"/>
            <person name="Wu L."/>
            <person name="Ma J."/>
        </authorList>
    </citation>
    <scope>NUCLEOTIDE SEQUENCE [LARGE SCALE GENOMIC DNA]</scope>
    <source>
        <strain evidence="2">JCM 17933</strain>
    </source>
</reference>
<accession>A0ABP8PTI2</accession>
<evidence type="ECO:0000313" key="1">
    <source>
        <dbReference type="EMBL" id="GAA4491030.1"/>
    </source>
</evidence>
<evidence type="ECO:0000313" key="2">
    <source>
        <dbReference type="Proteomes" id="UP001500503"/>
    </source>
</evidence>
<dbReference type="EMBL" id="BAABHF010000016">
    <property type="protein sequence ID" value="GAA4491030.1"/>
    <property type="molecule type" value="Genomic_DNA"/>
</dbReference>
<dbReference type="PANTHER" id="PTHR13812:SF19">
    <property type="entry name" value="KETIMINE REDUCTASE MU-CRYSTALLIN"/>
    <property type="match status" value="1"/>
</dbReference>
<dbReference type="Gene3D" id="3.40.50.720">
    <property type="entry name" value="NAD(P)-binding Rossmann-like Domain"/>
    <property type="match status" value="1"/>
</dbReference>
<proteinExistence type="predicted"/>
<sequence length="290" mass="29962">MNVETLPGESEAADVLERALRSGLDPEAGPARSVANVPAGQILLMPAAVPGYAGVKVATVAPGNRGLPRIQGIYLLLDGETLTPVALLDGVALTSVRTPAVSAVAARHLAAPDASSLVVFGTGPQAWGHVRALRAVRPLDQITVVGRSGTEEFVARCREAGLRASAGTPDAVATADVIACCTTAREPLFPGALVPAHAVVIAVGSHEPTAREVDGNLVERSQVFVESRAAALREAGDLIIPGATRAPYNLAELVTGRAPLTEDRPRLFKSVGMAWEDLVVAVAAYERTGV</sequence>
<dbReference type="Proteomes" id="UP001500503">
    <property type="component" value="Unassembled WGS sequence"/>
</dbReference>
<dbReference type="InterPro" id="IPR023401">
    <property type="entry name" value="ODC_N"/>
</dbReference>
<dbReference type="Pfam" id="PF02423">
    <property type="entry name" value="OCD_Mu_crystall"/>
    <property type="match status" value="1"/>
</dbReference>
<dbReference type="InterPro" id="IPR003462">
    <property type="entry name" value="ODC_Mu_crystall"/>
</dbReference>
<organism evidence="1 2">
    <name type="scientific">Actinoallomurus oryzae</name>
    <dbReference type="NCBI Taxonomy" id="502180"/>
    <lineage>
        <taxon>Bacteria</taxon>
        <taxon>Bacillati</taxon>
        <taxon>Actinomycetota</taxon>
        <taxon>Actinomycetes</taxon>
        <taxon>Streptosporangiales</taxon>
        <taxon>Thermomonosporaceae</taxon>
        <taxon>Actinoallomurus</taxon>
    </lineage>
</organism>
<dbReference type="PIRSF" id="PIRSF001439">
    <property type="entry name" value="CryM"/>
    <property type="match status" value="1"/>
</dbReference>
<dbReference type="SUPFAM" id="SSF51735">
    <property type="entry name" value="NAD(P)-binding Rossmann-fold domains"/>
    <property type="match status" value="1"/>
</dbReference>
<gene>
    <name evidence="1" type="ORF">GCM10023191_024170</name>
</gene>